<evidence type="ECO:0000256" key="1">
    <source>
        <dbReference type="SAM" id="MobiDB-lite"/>
    </source>
</evidence>
<evidence type="ECO:0000313" key="3">
    <source>
        <dbReference type="Proteomes" id="UP001595456"/>
    </source>
</evidence>
<reference evidence="3" key="1">
    <citation type="journal article" date="2019" name="Int. J. Syst. Evol. Microbiol.">
        <title>The Global Catalogue of Microorganisms (GCM) 10K type strain sequencing project: providing services to taxonomists for standard genome sequencing and annotation.</title>
        <authorList>
            <consortium name="The Broad Institute Genomics Platform"/>
            <consortium name="The Broad Institute Genome Sequencing Center for Infectious Disease"/>
            <person name="Wu L."/>
            <person name="Ma J."/>
        </authorList>
    </citation>
    <scope>NUCLEOTIDE SEQUENCE [LARGE SCALE GENOMIC DNA]</scope>
    <source>
        <strain evidence="3">KCTC 52607</strain>
    </source>
</reference>
<dbReference type="RefSeq" id="WP_336926123.1">
    <property type="nucleotide sequence ID" value="NZ_JBANRO010000006.1"/>
</dbReference>
<dbReference type="Proteomes" id="UP001595456">
    <property type="component" value="Unassembled WGS sequence"/>
</dbReference>
<proteinExistence type="predicted"/>
<feature type="region of interest" description="Disordered" evidence="1">
    <location>
        <begin position="37"/>
        <end position="66"/>
    </location>
</feature>
<sequence>MMPVPLKFLLIAAQIAQDERAQKMARSVWQAGTELLDKRRKGGSQVSTPPPAAVSRKEPVRPGWQGSARNRWRFRSGQRGDLIRFEYTDGHGLVTQRMVGNWSCKGGELTGYCLNRREEVAFAISGIGHWEEIEVRCE</sequence>
<name>A0ABV7E491_9SPHN</name>
<accession>A0ABV7E491</accession>
<evidence type="ECO:0008006" key="4">
    <source>
        <dbReference type="Google" id="ProtNLM"/>
    </source>
</evidence>
<evidence type="ECO:0000313" key="2">
    <source>
        <dbReference type="EMBL" id="MFC3097353.1"/>
    </source>
</evidence>
<gene>
    <name evidence="2" type="ORF">ACFODU_05995</name>
</gene>
<comment type="caution">
    <text evidence="2">The sequence shown here is derived from an EMBL/GenBank/DDBJ whole genome shotgun (WGS) entry which is preliminary data.</text>
</comment>
<protein>
    <recommendedName>
        <fullName evidence="4">DUF2914 domain-containing protein</fullName>
    </recommendedName>
</protein>
<dbReference type="EMBL" id="JBHRST010000008">
    <property type="protein sequence ID" value="MFC3097353.1"/>
    <property type="molecule type" value="Genomic_DNA"/>
</dbReference>
<keyword evidence="3" id="KW-1185">Reference proteome</keyword>
<organism evidence="2 3">
    <name type="scientific">Alteraurantiacibacter palmitatis</name>
    <dbReference type="NCBI Taxonomy" id="2054628"/>
    <lineage>
        <taxon>Bacteria</taxon>
        <taxon>Pseudomonadati</taxon>
        <taxon>Pseudomonadota</taxon>
        <taxon>Alphaproteobacteria</taxon>
        <taxon>Sphingomonadales</taxon>
        <taxon>Erythrobacteraceae</taxon>
        <taxon>Alteraurantiacibacter</taxon>
    </lineage>
</organism>